<sequence length="363" mass="40211">MANPSRGFGRSESLREDFRANSHIRPANVLQSNDLHALPRLPRRARARRRLALHRLRQHHRLLHHLRPLHGYGAHLRPSLRLQTNEASWTHLAKNNPSPPLHFHPHLLCLAEHEEHPPMVRPGPRDRLRGPHVHRLRHPGPLLPLPPPSPEDIPQNAGDHRAVDLLLRHIAPPPRSPEFPSCQVSGPGNCRGGHCHGPHQPQPLPPPLFLHILLRRVQRLLGGAQLRLPGWLVVLAGIGHPHLHLCLSGMVVVRADDYAVRDSGQRQSHRRFHGDSDSDDRSGLCIPLRSEQRRVDPGRERARGEPAGPGAHIHDCVSVLRGGAGRGGDAVRDGDEGPVGEVLHRRRGDSPIDGDGVADCGCL</sequence>
<comment type="caution">
    <text evidence="2">The sequence shown here is derived from an EMBL/GenBank/DDBJ whole genome shotgun (WGS) entry which is preliminary data.</text>
</comment>
<protein>
    <submittedName>
        <fullName evidence="2">Uncharacterized protein</fullName>
    </submittedName>
</protein>
<feature type="region of interest" description="Disordered" evidence="1">
    <location>
        <begin position="262"/>
        <end position="310"/>
    </location>
</feature>
<reference evidence="2" key="1">
    <citation type="submission" date="2022-07" db="EMBL/GenBank/DDBJ databases">
        <authorList>
            <person name="Macas J."/>
            <person name="Novak P."/>
            <person name="Neumann P."/>
        </authorList>
    </citation>
    <scope>NUCLEOTIDE SEQUENCE</scope>
</reference>
<feature type="compositionally biased region" description="Basic and acidic residues" evidence="1">
    <location>
        <begin position="290"/>
        <end position="304"/>
    </location>
</feature>
<keyword evidence="3" id="KW-1185">Reference proteome</keyword>
<evidence type="ECO:0000313" key="2">
    <source>
        <dbReference type="EMBL" id="CAH9119438.1"/>
    </source>
</evidence>
<feature type="compositionally biased region" description="Basic and acidic residues" evidence="1">
    <location>
        <begin position="273"/>
        <end position="282"/>
    </location>
</feature>
<gene>
    <name evidence="2" type="ORF">CEPIT_LOCUS22680</name>
</gene>
<organism evidence="2 3">
    <name type="scientific">Cuscuta epithymum</name>
    <dbReference type="NCBI Taxonomy" id="186058"/>
    <lineage>
        <taxon>Eukaryota</taxon>
        <taxon>Viridiplantae</taxon>
        <taxon>Streptophyta</taxon>
        <taxon>Embryophyta</taxon>
        <taxon>Tracheophyta</taxon>
        <taxon>Spermatophyta</taxon>
        <taxon>Magnoliopsida</taxon>
        <taxon>eudicotyledons</taxon>
        <taxon>Gunneridae</taxon>
        <taxon>Pentapetalae</taxon>
        <taxon>asterids</taxon>
        <taxon>lamiids</taxon>
        <taxon>Solanales</taxon>
        <taxon>Convolvulaceae</taxon>
        <taxon>Cuscuteae</taxon>
        <taxon>Cuscuta</taxon>
        <taxon>Cuscuta subgen. Cuscuta</taxon>
    </lineage>
</organism>
<name>A0AAV0E851_9ASTE</name>
<evidence type="ECO:0000256" key="1">
    <source>
        <dbReference type="SAM" id="MobiDB-lite"/>
    </source>
</evidence>
<proteinExistence type="predicted"/>
<dbReference type="EMBL" id="CAMAPF010000914">
    <property type="protein sequence ID" value="CAH9119438.1"/>
    <property type="molecule type" value="Genomic_DNA"/>
</dbReference>
<dbReference type="AlphaFoldDB" id="A0AAV0E851"/>
<evidence type="ECO:0000313" key="3">
    <source>
        <dbReference type="Proteomes" id="UP001152523"/>
    </source>
</evidence>
<dbReference type="Proteomes" id="UP001152523">
    <property type="component" value="Unassembled WGS sequence"/>
</dbReference>
<accession>A0AAV0E851</accession>
<feature type="region of interest" description="Disordered" evidence="1">
    <location>
        <begin position="324"/>
        <end position="350"/>
    </location>
</feature>